<dbReference type="GO" id="GO:0003743">
    <property type="term" value="F:translation initiation factor activity"/>
    <property type="evidence" value="ECO:0007669"/>
    <property type="project" value="UniProtKB-KW"/>
</dbReference>
<dbReference type="Gene3D" id="3.30.780.10">
    <property type="entry name" value="SUI1-like domain"/>
    <property type="match status" value="1"/>
</dbReference>
<protein>
    <submittedName>
        <fullName evidence="6">Translation initiation factor</fullName>
    </submittedName>
</protein>
<proteinExistence type="inferred from homology"/>
<dbReference type="GO" id="GO:0003729">
    <property type="term" value="F:mRNA binding"/>
    <property type="evidence" value="ECO:0007669"/>
    <property type="project" value="TreeGrafter"/>
</dbReference>
<sequence>MTRESRLVYSTETGRIKPNDSPPKTTTSSGDGIVRIHRETKGRKGKGVSLITGIEGQDLKAIAKKLKQACGVGGSVKDDVIEIQTDQREKLKVELEKMHFSVKIAGG</sequence>
<comment type="caution">
    <text evidence="6">The sequence shown here is derived from an EMBL/GenBank/DDBJ whole genome shotgun (WGS) entry which is preliminary data.</text>
</comment>
<name>A0AA37WPL2_9GAMM</name>
<gene>
    <name evidence="6" type="ORF">GCM10007877_19270</name>
</gene>
<dbReference type="GO" id="GO:0001731">
    <property type="term" value="P:formation of translation preinitiation complex"/>
    <property type="evidence" value="ECO:0007669"/>
    <property type="project" value="TreeGrafter"/>
</dbReference>
<feature type="region of interest" description="Disordered" evidence="4">
    <location>
        <begin position="1"/>
        <end position="32"/>
    </location>
</feature>
<evidence type="ECO:0000259" key="5">
    <source>
        <dbReference type="PROSITE" id="PS50296"/>
    </source>
</evidence>
<evidence type="ECO:0000313" key="7">
    <source>
        <dbReference type="Proteomes" id="UP001156870"/>
    </source>
</evidence>
<dbReference type="EMBL" id="BSPD01000042">
    <property type="protein sequence ID" value="GLS26212.1"/>
    <property type="molecule type" value="Genomic_DNA"/>
</dbReference>
<dbReference type="RefSeq" id="WP_232592507.1">
    <property type="nucleotide sequence ID" value="NZ_BSPD01000042.1"/>
</dbReference>
<keyword evidence="2" id="KW-0810">Translation regulation</keyword>
<dbReference type="InterPro" id="IPR005872">
    <property type="entry name" value="SUI1_arc_bac"/>
</dbReference>
<evidence type="ECO:0000256" key="2">
    <source>
        <dbReference type="ARBA" id="ARBA00022845"/>
    </source>
</evidence>
<dbReference type="GO" id="GO:0002188">
    <property type="term" value="P:translation reinitiation"/>
    <property type="evidence" value="ECO:0007669"/>
    <property type="project" value="TreeGrafter"/>
</dbReference>
<evidence type="ECO:0000256" key="4">
    <source>
        <dbReference type="SAM" id="MobiDB-lite"/>
    </source>
</evidence>
<dbReference type="InterPro" id="IPR050318">
    <property type="entry name" value="DENR/SUI1_TIF"/>
</dbReference>
<dbReference type="InterPro" id="IPR001950">
    <property type="entry name" value="SUI1"/>
</dbReference>
<dbReference type="SUPFAM" id="SSF55159">
    <property type="entry name" value="eIF1-like"/>
    <property type="match status" value="1"/>
</dbReference>
<dbReference type="PANTHER" id="PTHR12789:SF0">
    <property type="entry name" value="DENSITY-REGULATED PROTEIN"/>
    <property type="match status" value="1"/>
</dbReference>
<dbReference type="PANTHER" id="PTHR12789">
    <property type="entry name" value="DENSITY-REGULATED PROTEIN HOMOLOG"/>
    <property type="match status" value="1"/>
</dbReference>
<dbReference type="GO" id="GO:0006417">
    <property type="term" value="P:regulation of translation"/>
    <property type="evidence" value="ECO:0007669"/>
    <property type="project" value="UniProtKB-KW"/>
</dbReference>
<dbReference type="Pfam" id="PF01253">
    <property type="entry name" value="SUI1"/>
    <property type="match status" value="1"/>
</dbReference>
<dbReference type="PIRSF" id="PIRSF037511">
    <property type="entry name" value="Transl_init_SUI1_pro"/>
    <property type="match status" value="1"/>
</dbReference>
<keyword evidence="3" id="KW-0648">Protein biosynthesis</keyword>
<evidence type="ECO:0000313" key="6">
    <source>
        <dbReference type="EMBL" id="GLS26212.1"/>
    </source>
</evidence>
<accession>A0AA37WPL2</accession>
<dbReference type="AlphaFoldDB" id="A0AA37WPL2"/>
<evidence type="ECO:0000256" key="1">
    <source>
        <dbReference type="ARBA" id="ARBA00005422"/>
    </source>
</evidence>
<keyword evidence="7" id="KW-1185">Reference proteome</keyword>
<evidence type="ECO:0000256" key="3">
    <source>
        <dbReference type="ARBA" id="ARBA00022917"/>
    </source>
</evidence>
<comment type="similarity">
    <text evidence="1">Belongs to the SUI1 family.</text>
</comment>
<organism evidence="6 7">
    <name type="scientific">Marinibactrum halimedae</name>
    <dbReference type="NCBI Taxonomy" id="1444977"/>
    <lineage>
        <taxon>Bacteria</taxon>
        <taxon>Pseudomonadati</taxon>
        <taxon>Pseudomonadota</taxon>
        <taxon>Gammaproteobacteria</taxon>
        <taxon>Cellvibrionales</taxon>
        <taxon>Cellvibrionaceae</taxon>
        <taxon>Marinibactrum</taxon>
    </lineage>
</organism>
<keyword evidence="6" id="KW-0396">Initiation factor</keyword>
<dbReference type="PROSITE" id="PS50296">
    <property type="entry name" value="SUI1"/>
    <property type="match status" value="1"/>
</dbReference>
<reference evidence="6 7" key="1">
    <citation type="journal article" date="2014" name="Int. J. Syst. Evol. Microbiol.">
        <title>Complete genome sequence of Corynebacterium casei LMG S-19264T (=DSM 44701T), isolated from a smear-ripened cheese.</title>
        <authorList>
            <consortium name="US DOE Joint Genome Institute (JGI-PGF)"/>
            <person name="Walter F."/>
            <person name="Albersmeier A."/>
            <person name="Kalinowski J."/>
            <person name="Ruckert C."/>
        </authorList>
    </citation>
    <scope>NUCLEOTIDE SEQUENCE [LARGE SCALE GENOMIC DNA]</scope>
    <source>
        <strain evidence="6 7">NBRC 110095</strain>
    </source>
</reference>
<feature type="domain" description="SUI1" evidence="5">
    <location>
        <begin position="38"/>
        <end position="99"/>
    </location>
</feature>
<dbReference type="InterPro" id="IPR036877">
    <property type="entry name" value="SUI1_dom_sf"/>
</dbReference>
<dbReference type="Proteomes" id="UP001156870">
    <property type="component" value="Unassembled WGS sequence"/>
</dbReference>
<dbReference type="CDD" id="cd11567">
    <property type="entry name" value="YciH_like"/>
    <property type="match status" value="1"/>
</dbReference>